<protein>
    <submittedName>
        <fullName evidence="1">Uncharacterized protein</fullName>
    </submittedName>
</protein>
<dbReference type="PANTHER" id="PTHR22876">
    <property type="entry name" value="ZGC:101016"/>
    <property type="match status" value="1"/>
</dbReference>
<name>A0A7R9BK31_9CRUS</name>
<dbReference type="AlphaFoldDB" id="A0A7R9BK31"/>
<dbReference type="InterPro" id="IPR019351">
    <property type="entry name" value="DUF2039"/>
</dbReference>
<dbReference type="Proteomes" id="UP000678499">
    <property type="component" value="Unassembled WGS sequence"/>
</dbReference>
<sequence>MSSQRGNVSRARPQKYKNGKAFKNDLYNGDAVRALNNLEITNVCGHCEEVIRWKITYSKYKPLTVPGKCVHCERKSVRRAYMVICEECVAMTKKCGKCLKAPVASGDESKQGISGADLKVFIGSLNERKRRAFLRLLQKLSPGIDIENIPNCKQFSASVKEAVLKQQNKEAEILDNEEDDSIGQTIGVEKLEIRD</sequence>
<proteinExistence type="predicted"/>
<dbReference type="OrthoDB" id="424465at2759"/>
<organism evidence="1">
    <name type="scientific">Notodromas monacha</name>
    <dbReference type="NCBI Taxonomy" id="399045"/>
    <lineage>
        <taxon>Eukaryota</taxon>
        <taxon>Metazoa</taxon>
        <taxon>Ecdysozoa</taxon>
        <taxon>Arthropoda</taxon>
        <taxon>Crustacea</taxon>
        <taxon>Oligostraca</taxon>
        <taxon>Ostracoda</taxon>
        <taxon>Podocopa</taxon>
        <taxon>Podocopida</taxon>
        <taxon>Cypridocopina</taxon>
        <taxon>Cypridoidea</taxon>
        <taxon>Cyprididae</taxon>
        <taxon>Notodromas</taxon>
    </lineage>
</organism>
<gene>
    <name evidence="1" type="ORF">NMOB1V02_LOCUS3785</name>
</gene>
<keyword evidence="2" id="KW-1185">Reference proteome</keyword>
<reference evidence="1" key="1">
    <citation type="submission" date="2020-11" db="EMBL/GenBank/DDBJ databases">
        <authorList>
            <person name="Tran Van P."/>
        </authorList>
    </citation>
    <scope>NUCLEOTIDE SEQUENCE</scope>
</reference>
<dbReference type="EMBL" id="CAJPEX010000527">
    <property type="protein sequence ID" value="CAG0916158.1"/>
    <property type="molecule type" value="Genomic_DNA"/>
</dbReference>
<evidence type="ECO:0000313" key="2">
    <source>
        <dbReference type="Proteomes" id="UP000678499"/>
    </source>
</evidence>
<dbReference type="PANTHER" id="PTHR22876:SF5">
    <property type="entry name" value="CHROMOSOME 9 OPEN READING FRAME 85"/>
    <property type="match status" value="1"/>
</dbReference>
<dbReference type="EMBL" id="OA882564">
    <property type="protein sequence ID" value="CAD7276006.1"/>
    <property type="molecule type" value="Genomic_DNA"/>
</dbReference>
<accession>A0A7R9BK31</accession>
<dbReference type="Pfam" id="PF10217">
    <property type="entry name" value="DUF2039"/>
    <property type="match status" value="1"/>
</dbReference>
<evidence type="ECO:0000313" key="1">
    <source>
        <dbReference type="EMBL" id="CAD7276006.1"/>
    </source>
</evidence>